<dbReference type="PROSITE" id="PS51257">
    <property type="entry name" value="PROKAR_LIPOPROTEIN"/>
    <property type="match status" value="1"/>
</dbReference>
<gene>
    <name evidence="7" type="ORF">IAA93_03355</name>
</gene>
<reference evidence="7" key="2">
    <citation type="submission" date="2021-04" db="EMBL/GenBank/DDBJ databases">
        <authorList>
            <person name="Gilroy R."/>
        </authorList>
    </citation>
    <scope>NUCLEOTIDE SEQUENCE</scope>
    <source>
        <strain evidence="7">MalCec1-1739</strain>
    </source>
</reference>
<proteinExistence type="predicted"/>
<evidence type="ECO:0000256" key="1">
    <source>
        <dbReference type="ARBA" id="ARBA00004370"/>
    </source>
</evidence>
<dbReference type="Proteomes" id="UP000787625">
    <property type="component" value="Unassembled WGS sequence"/>
</dbReference>
<sequence>MMKRMIDKITTCSVVTCVVLLLLWLASACSTTSKLPEGEILYTGIKKIEVLDDDGTDGAADAIDEVNAALKQKPNGSIFGSSRWTYPWPPFRLFLYNKYIDSEKKFGKWVFDKFATPPVLISSVNPEMRVAAATNLLHDYGYFNGKVGYSLIPDRKNDRKSRISYQVQMGHSYRIDTVIYAGFGPQADSLVRRTLRFSKLRKGDQFSVIKLDEERQRISTIFRSQGYFYFVPSYIDFLGDTLQSRGNVAVKVMPRAGLNDMVKRKWKIGGLTVNLRGYNNEMPTDSMTYEDMKIYYEGKLRVRPSILYDRIKDRRGDTYSQFTQQRTQEALSRLGIFRYTDIQYIPQDSSGNVLNRVINASYDYPLNGEFEMNVKSKSNNYLGPGASFSVARKNIFGGGERLSLTLNGSYEWQTNVRESGQAINSYEFGIDLSLEFPRVIFPRMLRRDFDYPASTKYHIYVDQTNRASFFKLLTLGGGAEYKFRPNALHQHSITPFKLDFNLLQRTTARFDSITAANPALYLSLADQFVPSMSYTYTYDNSSLRKRGKIWWQTSVTSSGNILSCFYAMAGKGFGEKDKDLLGNPFSQFAKLSTELRYTFNISRRQSLAMRVMGGIAYAYGNASVVPYSEQFYVGGANSIRAFTIRSIGPGRYHSDDDNQYSYIDQTGDVKLEANIEYRFNIFGDLHGAVFLDAGNVWLVRPDEARPGAEFTLRKFYENIALGTGFGLRYDLDILVLRLDMGIGLHAPYDTGKDGYYNIPSFGKGLGFHFAIGYPF</sequence>
<feature type="domain" description="Bacterial surface antigen (D15)" evidence="6">
    <location>
        <begin position="394"/>
        <end position="775"/>
    </location>
</feature>
<keyword evidence="3" id="KW-0732">Signal</keyword>
<comment type="subcellular location">
    <subcellularLocation>
        <location evidence="1">Membrane</location>
    </subcellularLocation>
</comment>
<keyword evidence="4" id="KW-0472">Membrane</keyword>
<dbReference type="AlphaFoldDB" id="A0A9D2UHS9"/>
<evidence type="ECO:0000256" key="5">
    <source>
        <dbReference type="ARBA" id="ARBA00023237"/>
    </source>
</evidence>
<dbReference type="GO" id="GO:0019867">
    <property type="term" value="C:outer membrane"/>
    <property type="evidence" value="ECO:0007669"/>
    <property type="project" value="InterPro"/>
</dbReference>
<keyword evidence="2" id="KW-0812">Transmembrane</keyword>
<organism evidence="7 8">
    <name type="scientific">Candidatus Avibacteroides avistercoris</name>
    <dbReference type="NCBI Taxonomy" id="2840690"/>
    <lineage>
        <taxon>Bacteria</taxon>
        <taxon>Pseudomonadati</taxon>
        <taxon>Bacteroidota</taxon>
        <taxon>Bacteroidia</taxon>
        <taxon>Bacteroidales</taxon>
        <taxon>Bacteroidaceae</taxon>
        <taxon>Bacteroidaceae incertae sedis</taxon>
        <taxon>Candidatus Avibacteroides</taxon>
    </lineage>
</organism>
<evidence type="ECO:0000313" key="8">
    <source>
        <dbReference type="Proteomes" id="UP000787625"/>
    </source>
</evidence>
<name>A0A9D2UHS9_9BACT</name>
<protein>
    <submittedName>
        <fullName evidence="7">BamA/TamA family outer membrane protein</fullName>
    </submittedName>
</protein>
<dbReference type="EMBL" id="DWUP01000068">
    <property type="protein sequence ID" value="HJD52750.1"/>
    <property type="molecule type" value="Genomic_DNA"/>
</dbReference>
<comment type="caution">
    <text evidence="7">The sequence shown here is derived from an EMBL/GenBank/DDBJ whole genome shotgun (WGS) entry which is preliminary data.</text>
</comment>
<dbReference type="PANTHER" id="PTHR12815">
    <property type="entry name" value="SORTING AND ASSEMBLY MACHINERY SAMM50 PROTEIN FAMILY MEMBER"/>
    <property type="match status" value="1"/>
</dbReference>
<evidence type="ECO:0000256" key="2">
    <source>
        <dbReference type="ARBA" id="ARBA00022692"/>
    </source>
</evidence>
<dbReference type="Gene3D" id="2.40.160.50">
    <property type="entry name" value="membrane protein fhac: a member of the omp85/tpsb transporter family"/>
    <property type="match status" value="1"/>
</dbReference>
<dbReference type="PANTHER" id="PTHR12815:SF47">
    <property type="entry name" value="TRANSLOCATION AND ASSEMBLY MODULE SUBUNIT TAMA"/>
    <property type="match status" value="1"/>
</dbReference>
<evidence type="ECO:0000256" key="3">
    <source>
        <dbReference type="ARBA" id="ARBA00022729"/>
    </source>
</evidence>
<reference evidence="7" key="1">
    <citation type="journal article" date="2021" name="PeerJ">
        <title>Extensive microbial diversity within the chicken gut microbiome revealed by metagenomics and culture.</title>
        <authorList>
            <person name="Gilroy R."/>
            <person name="Ravi A."/>
            <person name="Getino M."/>
            <person name="Pursley I."/>
            <person name="Horton D.L."/>
            <person name="Alikhan N.F."/>
            <person name="Baker D."/>
            <person name="Gharbi K."/>
            <person name="Hall N."/>
            <person name="Watson M."/>
            <person name="Adriaenssens E.M."/>
            <person name="Foster-Nyarko E."/>
            <person name="Jarju S."/>
            <person name="Secka A."/>
            <person name="Antonio M."/>
            <person name="Oren A."/>
            <person name="Chaudhuri R.R."/>
            <person name="La Ragione R."/>
            <person name="Hildebrand F."/>
            <person name="Pallen M.J."/>
        </authorList>
    </citation>
    <scope>NUCLEOTIDE SEQUENCE</scope>
    <source>
        <strain evidence="7">MalCec1-1739</strain>
    </source>
</reference>
<evidence type="ECO:0000313" key="7">
    <source>
        <dbReference type="EMBL" id="HJD52750.1"/>
    </source>
</evidence>
<keyword evidence="5" id="KW-0998">Cell outer membrane</keyword>
<evidence type="ECO:0000259" key="6">
    <source>
        <dbReference type="Pfam" id="PF01103"/>
    </source>
</evidence>
<evidence type="ECO:0000256" key="4">
    <source>
        <dbReference type="ARBA" id="ARBA00023136"/>
    </source>
</evidence>
<accession>A0A9D2UHS9</accession>
<dbReference type="Pfam" id="PF01103">
    <property type="entry name" value="Omp85"/>
    <property type="match status" value="1"/>
</dbReference>
<dbReference type="InterPro" id="IPR000184">
    <property type="entry name" value="Bac_surfAg_D15"/>
</dbReference>
<dbReference type="InterPro" id="IPR039910">
    <property type="entry name" value="D15-like"/>
</dbReference>